<feature type="non-terminal residue" evidence="5">
    <location>
        <position position="1"/>
    </location>
</feature>
<evidence type="ECO:0000313" key="6">
    <source>
        <dbReference type="Proteomes" id="UP000037510"/>
    </source>
</evidence>
<dbReference type="GO" id="GO:0016020">
    <property type="term" value="C:membrane"/>
    <property type="evidence" value="ECO:0007669"/>
    <property type="project" value="InterPro"/>
</dbReference>
<keyword evidence="3" id="KW-0472">Membrane</keyword>
<keyword evidence="6" id="KW-1185">Reference proteome</keyword>
<dbReference type="InterPro" id="IPR036640">
    <property type="entry name" value="ABC1_TM_sf"/>
</dbReference>
<keyword evidence="5" id="KW-0547">Nucleotide-binding</keyword>
<accession>A0A0L7L5P6</accession>
<dbReference type="GO" id="GO:0005524">
    <property type="term" value="F:ATP binding"/>
    <property type="evidence" value="ECO:0007669"/>
    <property type="project" value="UniProtKB-KW"/>
</dbReference>
<keyword evidence="2" id="KW-1133">Transmembrane helix</keyword>
<feature type="non-terminal residue" evidence="5">
    <location>
        <position position="229"/>
    </location>
</feature>
<dbReference type="SUPFAM" id="SSF90123">
    <property type="entry name" value="ABC transporter transmembrane region"/>
    <property type="match status" value="1"/>
</dbReference>
<dbReference type="EMBL" id="JTDY01002829">
    <property type="protein sequence ID" value="KOB70641.1"/>
    <property type="molecule type" value="Genomic_DNA"/>
</dbReference>
<dbReference type="Proteomes" id="UP000037510">
    <property type="component" value="Unassembled WGS sequence"/>
</dbReference>
<reference evidence="5 6" key="1">
    <citation type="journal article" date="2015" name="Genome Biol. Evol.">
        <title>The genome of winter moth (Operophtera brumata) provides a genomic perspective on sexual dimorphism and phenology.</title>
        <authorList>
            <person name="Derks M.F."/>
            <person name="Smit S."/>
            <person name="Salis L."/>
            <person name="Schijlen E."/>
            <person name="Bossers A."/>
            <person name="Mateman C."/>
            <person name="Pijl A.S."/>
            <person name="de Ridder D."/>
            <person name="Groenen M.A."/>
            <person name="Visser M.E."/>
            <person name="Megens H.J."/>
        </authorList>
    </citation>
    <scope>NUCLEOTIDE SEQUENCE [LARGE SCALE GENOMIC DNA]</scope>
    <source>
        <strain evidence="5">WM2013NL</strain>
        <tissue evidence="5">Head and thorax</tissue>
    </source>
</reference>
<evidence type="ECO:0000313" key="5">
    <source>
        <dbReference type="EMBL" id="KOB70641.1"/>
    </source>
</evidence>
<dbReference type="Gene3D" id="1.20.1560.10">
    <property type="entry name" value="ABC transporter type 1, transmembrane domain"/>
    <property type="match status" value="1"/>
</dbReference>
<evidence type="ECO:0000256" key="1">
    <source>
        <dbReference type="ARBA" id="ARBA00022692"/>
    </source>
</evidence>
<feature type="domain" description="ABC transmembrane type-1" evidence="4">
    <location>
        <begin position="178"/>
        <end position="224"/>
    </location>
</feature>
<gene>
    <name evidence="5" type="ORF">OBRU01_14802</name>
</gene>
<comment type="caution">
    <text evidence="5">The sequence shown here is derived from an EMBL/GenBank/DDBJ whole genome shotgun (WGS) entry which is preliminary data.</text>
</comment>
<evidence type="ECO:0000259" key="4">
    <source>
        <dbReference type="Pfam" id="PF00664"/>
    </source>
</evidence>
<name>A0A0L7L5P6_OPEBR</name>
<proteinExistence type="predicted"/>
<protein>
    <submittedName>
        <fullName evidence="5">ATP-binding cassette, sub-family B, member 1</fullName>
    </submittedName>
</protein>
<evidence type="ECO:0000256" key="2">
    <source>
        <dbReference type="ARBA" id="ARBA00022989"/>
    </source>
</evidence>
<evidence type="ECO:0000256" key="3">
    <source>
        <dbReference type="ARBA" id="ARBA00023136"/>
    </source>
</evidence>
<keyword evidence="5" id="KW-0067">ATP-binding</keyword>
<dbReference type="InterPro" id="IPR011527">
    <property type="entry name" value="ABC1_TM_dom"/>
</dbReference>
<dbReference type="Pfam" id="PF00664">
    <property type="entry name" value="ABC_membrane"/>
    <property type="match status" value="1"/>
</dbReference>
<keyword evidence="1" id="KW-0812">Transmembrane</keyword>
<dbReference type="STRING" id="104452.A0A0L7L5P6"/>
<dbReference type="GO" id="GO:0140359">
    <property type="term" value="F:ABC-type transporter activity"/>
    <property type="evidence" value="ECO:0007669"/>
    <property type="project" value="InterPro"/>
</dbReference>
<dbReference type="AlphaFoldDB" id="A0A0L7L5P6"/>
<organism evidence="5 6">
    <name type="scientific">Operophtera brumata</name>
    <name type="common">Winter moth</name>
    <name type="synonym">Phalaena brumata</name>
    <dbReference type="NCBI Taxonomy" id="104452"/>
    <lineage>
        <taxon>Eukaryota</taxon>
        <taxon>Metazoa</taxon>
        <taxon>Ecdysozoa</taxon>
        <taxon>Arthropoda</taxon>
        <taxon>Hexapoda</taxon>
        <taxon>Insecta</taxon>
        <taxon>Pterygota</taxon>
        <taxon>Neoptera</taxon>
        <taxon>Endopterygota</taxon>
        <taxon>Lepidoptera</taxon>
        <taxon>Glossata</taxon>
        <taxon>Ditrysia</taxon>
        <taxon>Geometroidea</taxon>
        <taxon>Geometridae</taxon>
        <taxon>Larentiinae</taxon>
        <taxon>Operophtera</taxon>
    </lineage>
</organism>
<sequence length="229" mass="25511">MVLRRIKDEEELREDSVRKDDNPEETVPSIPYLTLLARCWHPLMRPVYTPSLTDPIPFTSLSSNYAMVAGGLVLAFGTNVGLALESGIRNSGFVAGVTLPYSITLVAGTFQNMISYTKSEKQGVPDDKAFLSKIHLFGVKYSCVHRIRQAYFRAALNQDFAYYDLRQTGGFASRMADALAQEVLGSIRTVYACNGQQKELERYTIPLAEARKINIKKAHVLLFSGHSVV</sequence>